<sequence>MMEKHLPKPPLGKTIVVGAGKGAAQMAAFLEQTWQKKGYPPLQGAVVTRYGYGCQTTNIEVLEAAHPVPDENGLKASQIIMKLVENLHENDLVITLISGGGSALLPAPCVGLTLEDEILINDALLKSGAPIGVMNTIRKQFSQIKGGRLAALAAPAKVVTFIVSDIPGDFKEMVASGPTIADRSTSSDARQFIEYYNIDLPKHIMNRLEKSDSKNLTADDPIFKTHESYIVASAAKSLDAAAAYARKKGVEAVILSDSIEGEAKDIGSMHAALAKNIANNNQPFQKPIVLLSGGETSVTLFHHSKDIAISKSKGGRNSKFLLAFALAIKGEKQIFALAADTDGSEDNAGAFCDGYSVYHMQKKGYHGEQLLKDHNAWVAFYASDDLFVTGPTGTNVNDFRAILITDEYAD</sequence>
<evidence type="ECO:0000313" key="3">
    <source>
        <dbReference type="EMBL" id="EJF91724.1"/>
    </source>
</evidence>
<reference evidence="3 4" key="1">
    <citation type="submission" date="2012-03" db="EMBL/GenBank/DDBJ databases">
        <title>The Genome Sequence of Bartonella tamiae Th239.</title>
        <authorList>
            <consortium name="The Broad Institute Genome Sequencing Platform"/>
            <consortium name="The Broad Institute Genome Sequencing Center for Infectious Disease"/>
            <person name="Feldgarden M."/>
            <person name="Kirby J."/>
            <person name="Kosoy M."/>
            <person name="Birtles R."/>
            <person name="Probert W.S."/>
            <person name="Chiaraviglio L."/>
            <person name="Young S.K."/>
            <person name="Zeng Q."/>
            <person name="Gargeya S."/>
            <person name="Fitzgerald M."/>
            <person name="Haas B."/>
            <person name="Abouelleil A."/>
            <person name="Alvarado L."/>
            <person name="Arachchi H.M."/>
            <person name="Berlin A."/>
            <person name="Chapman S.B."/>
            <person name="Gearin G."/>
            <person name="Goldberg J."/>
            <person name="Griggs A."/>
            <person name="Gujja S."/>
            <person name="Hansen M."/>
            <person name="Heiman D."/>
            <person name="Howarth C."/>
            <person name="Larimer J."/>
            <person name="Lui A."/>
            <person name="MacDonald P.J.P."/>
            <person name="McCowen C."/>
            <person name="Montmayeur A."/>
            <person name="Murphy C."/>
            <person name="Neiman D."/>
            <person name="Pearson M."/>
            <person name="Priest M."/>
            <person name="Roberts A."/>
            <person name="Saif S."/>
            <person name="Shea T."/>
            <person name="Sisk P."/>
            <person name="Stolte C."/>
            <person name="Sykes S."/>
            <person name="Wortman J."/>
            <person name="Nusbaum C."/>
            <person name="Birren B."/>
        </authorList>
    </citation>
    <scope>NUCLEOTIDE SEQUENCE [LARGE SCALE GENOMIC DNA]</scope>
    <source>
        <strain evidence="3 4">Th239</strain>
    </source>
</reference>
<evidence type="ECO:0000313" key="4">
    <source>
        <dbReference type="Proteomes" id="UP000008952"/>
    </source>
</evidence>
<organism evidence="3 4">
    <name type="scientific">Bartonella tamiae Th239</name>
    <dbReference type="NCBI Taxonomy" id="1094558"/>
    <lineage>
        <taxon>Bacteria</taxon>
        <taxon>Pseudomonadati</taxon>
        <taxon>Pseudomonadota</taxon>
        <taxon>Alphaproteobacteria</taxon>
        <taxon>Hyphomicrobiales</taxon>
        <taxon>Bartonellaceae</taxon>
        <taxon>Bartonella</taxon>
    </lineage>
</organism>
<dbReference type="InterPro" id="IPR025286">
    <property type="entry name" value="MOFRL_assoc_dom"/>
</dbReference>
<dbReference type="HOGENOM" id="CLU_032279_1_1_5"/>
<dbReference type="Gene3D" id="3.40.1480.10">
    <property type="entry name" value="MOFRL domain"/>
    <property type="match status" value="1"/>
</dbReference>
<dbReference type="Pfam" id="PF05161">
    <property type="entry name" value="MOFRL"/>
    <property type="match status" value="1"/>
</dbReference>
<dbReference type="Proteomes" id="UP000008952">
    <property type="component" value="Unassembled WGS sequence"/>
</dbReference>
<dbReference type="SUPFAM" id="SSF82544">
    <property type="entry name" value="GckA/TtuD-like"/>
    <property type="match status" value="1"/>
</dbReference>
<evidence type="ECO:0000259" key="1">
    <source>
        <dbReference type="Pfam" id="PF05161"/>
    </source>
</evidence>
<dbReference type="InterPro" id="IPR037035">
    <property type="entry name" value="GK-like_C_sf"/>
</dbReference>
<keyword evidence="4" id="KW-1185">Reference proteome</keyword>
<name>J0R7L4_9HYPH</name>
<evidence type="ECO:0008006" key="5">
    <source>
        <dbReference type="Google" id="ProtNLM"/>
    </source>
</evidence>
<dbReference type="Gene3D" id="3.40.50.10180">
    <property type="entry name" value="Glycerate kinase, MOFRL-like N-terminal domain"/>
    <property type="match status" value="1"/>
</dbReference>
<dbReference type="PANTHER" id="PTHR12227">
    <property type="entry name" value="GLYCERATE KINASE"/>
    <property type="match status" value="1"/>
</dbReference>
<dbReference type="eggNOG" id="COG2379">
    <property type="taxonomic scope" value="Bacteria"/>
</dbReference>
<dbReference type="GO" id="GO:0005737">
    <property type="term" value="C:cytoplasm"/>
    <property type="evidence" value="ECO:0007669"/>
    <property type="project" value="TreeGrafter"/>
</dbReference>
<dbReference type="PANTHER" id="PTHR12227:SF0">
    <property type="entry name" value="GLYCERATE KINASE"/>
    <property type="match status" value="1"/>
</dbReference>
<dbReference type="InterPro" id="IPR038614">
    <property type="entry name" value="GK_N_sf"/>
</dbReference>
<proteinExistence type="predicted"/>
<dbReference type="Pfam" id="PF13660">
    <property type="entry name" value="DUF4147"/>
    <property type="match status" value="1"/>
</dbReference>
<gene>
    <name evidence="3" type="ORF">ME5_00103</name>
</gene>
<dbReference type="InterPro" id="IPR039760">
    <property type="entry name" value="MOFRL_protein"/>
</dbReference>
<dbReference type="PATRIC" id="fig|1094558.3.peg.110"/>
<dbReference type="EMBL" id="AIMB01000001">
    <property type="protein sequence ID" value="EJF91724.1"/>
    <property type="molecule type" value="Genomic_DNA"/>
</dbReference>
<dbReference type="AlphaFoldDB" id="J0R7L4"/>
<feature type="domain" description="MOFRL" evidence="1">
    <location>
        <begin position="289"/>
        <end position="398"/>
    </location>
</feature>
<dbReference type="InterPro" id="IPR007835">
    <property type="entry name" value="MOFRL"/>
</dbReference>
<dbReference type="OrthoDB" id="9766552at2"/>
<dbReference type="STRING" id="1094558.ME5_00103"/>
<evidence type="ECO:0000259" key="2">
    <source>
        <dbReference type="Pfam" id="PF13660"/>
    </source>
</evidence>
<dbReference type="GO" id="GO:0008887">
    <property type="term" value="F:glycerate kinase activity"/>
    <property type="evidence" value="ECO:0007669"/>
    <property type="project" value="InterPro"/>
</dbReference>
<accession>J0R7L4</accession>
<protein>
    <recommendedName>
        <fullName evidence="5">MOFRL domain-containing protein</fullName>
    </recommendedName>
</protein>
<feature type="domain" description="MOFRL-associated" evidence="2">
    <location>
        <begin position="11"/>
        <end position="209"/>
    </location>
</feature>
<comment type="caution">
    <text evidence="3">The sequence shown here is derived from an EMBL/GenBank/DDBJ whole genome shotgun (WGS) entry which is preliminary data.</text>
</comment>